<proteinExistence type="predicted"/>
<comment type="caution">
    <text evidence="2">The sequence shown here is derived from an EMBL/GenBank/DDBJ whole genome shotgun (WGS) entry which is preliminary data.</text>
</comment>
<dbReference type="Gene3D" id="1.10.10.10">
    <property type="entry name" value="Winged helix-like DNA-binding domain superfamily/Winged helix DNA-binding domain"/>
    <property type="match status" value="1"/>
</dbReference>
<dbReference type="SUPFAM" id="SSF46785">
    <property type="entry name" value="Winged helix' DNA-binding domain"/>
    <property type="match status" value="1"/>
</dbReference>
<organism evidence="2 3">
    <name type="scientific">Pacificibacter maritimus</name>
    <dbReference type="NCBI Taxonomy" id="762213"/>
    <lineage>
        <taxon>Bacteria</taxon>
        <taxon>Pseudomonadati</taxon>
        <taxon>Pseudomonadota</taxon>
        <taxon>Alphaproteobacteria</taxon>
        <taxon>Rhodobacterales</taxon>
        <taxon>Roseobacteraceae</taxon>
        <taxon>Pacificibacter</taxon>
    </lineage>
</organism>
<dbReference type="EMBL" id="RKQK01000002">
    <property type="protein sequence ID" value="RPE67026.1"/>
    <property type="molecule type" value="Genomic_DNA"/>
</dbReference>
<name>A0A3N4U8F4_9RHOB</name>
<dbReference type="PRINTS" id="PR00598">
    <property type="entry name" value="HTHMARR"/>
</dbReference>
<evidence type="ECO:0000259" key="1">
    <source>
        <dbReference type="PROSITE" id="PS50995"/>
    </source>
</evidence>
<keyword evidence="3" id="KW-1185">Reference proteome</keyword>
<keyword evidence="2" id="KW-0238">DNA-binding</keyword>
<dbReference type="GO" id="GO:0006950">
    <property type="term" value="P:response to stress"/>
    <property type="evidence" value="ECO:0007669"/>
    <property type="project" value="TreeGrafter"/>
</dbReference>
<dbReference type="GO" id="GO:0003677">
    <property type="term" value="F:DNA binding"/>
    <property type="evidence" value="ECO:0007669"/>
    <property type="project" value="UniProtKB-KW"/>
</dbReference>
<dbReference type="InterPro" id="IPR000835">
    <property type="entry name" value="HTH_MarR-typ"/>
</dbReference>
<dbReference type="PROSITE" id="PS50995">
    <property type="entry name" value="HTH_MARR_2"/>
    <property type="match status" value="1"/>
</dbReference>
<dbReference type="Pfam" id="PF01047">
    <property type="entry name" value="MarR"/>
    <property type="match status" value="1"/>
</dbReference>
<evidence type="ECO:0000313" key="2">
    <source>
        <dbReference type="EMBL" id="RPE67026.1"/>
    </source>
</evidence>
<reference evidence="2 3" key="1">
    <citation type="submission" date="2018-11" db="EMBL/GenBank/DDBJ databases">
        <title>Genomic Encyclopedia of Type Strains, Phase IV (KMG-IV): sequencing the most valuable type-strain genomes for metagenomic binning, comparative biology and taxonomic classification.</title>
        <authorList>
            <person name="Goeker M."/>
        </authorList>
    </citation>
    <scope>NUCLEOTIDE SEQUENCE [LARGE SCALE GENOMIC DNA]</scope>
    <source>
        <strain evidence="2 3">DSM 104731</strain>
    </source>
</reference>
<protein>
    <submittedName>
        <fullName evidence="2">DNA-binding MarR family transcriptional regulator</fullName>
    </submittedName>
</protein>
<dbReference type="RefSeq" id="WP_123792499.1">
    <property type="nucleotide sequence ID" value="NZ_RKQK01000002.1"/>
</dbReference>
<dbReference type="InterPro" id="IPR036388">
    <property type="entry name" value="WH-like_DNA-bd_sf"/>
</dbReference>
<dbReference type="GO" id="GO:0003700">
    <property type="term" value="F:DNA-binding transcription factor activity"/>
    <property type="evidence" value="ECO:0007669"/>
    <property type="project" value="InterPro"/>
</dbReference>
<feature type="domain" description="HTH marR-type" evidence="1">
    <location>
        <begin position="17"/>
        <end position="149"/>
    </location>
</feature>
<dbReference type="AlphaFoldDB" id="A0A3N4U8F4"/>
<dbReference type="PANTHER" id="PTHR33164:SF89">
    <property type="entry name" value="MARR FAMILY REGULATORY PROTEIN"/>
    <property type="match status" value="1"/>
</dbReference>
<sequence>MDTAEPHKTPITDETLRQFGGYNLKRAYLLIRQDMMRALEPTGLRIMTFSSLSIISENPNLTQSQLAKALNIERSGVVVLVDELENADLISRNRVKGDRRSYALQCTPKGEGKLAKAQDLVAEHENKMFADLTSQERDTLRDLLARVDKRQSKTED</sequence>
<gene>
    <name evidence="2" type="ORF">EDD53_1430</name>
</gene>
<accession>A0A3N4U8F4</accession>
<dbReference type="Proteomes" id="UP000269689">
    <property type="component" value="Unassembled WGS sequence"/>
</dbReference>
<dbReference type="OrthoDB" id="8077146at2"/>
<evidence type="ECO:0000313" key="3">
    <source>
        <dbReference type="Proteomes" id="UP000269689"/>
    </source>
</evidence>
<dbReference type="InterPro" id="IPR039422">
    <property type="entry name" value="MarR/SlyA-like"/>
</dbReference>
<dbReference type="PANTHER" id="PTHR33164">
    <property type="entry name" value="TRANSCRIPTIONAL REGULATOR, MARR FAMILY"/>
    <property type="match status" value="1"/>
</dbReference>
<dbReference type="InterPro" id="IPR036390">
    <property type="entry name" value="WH_DNA-bd_sf"/>
</dbReference>
<dbReference type="SMART" id="SM00347">
    <property type="entry name" value="HTH_MARR"/>
    <property type="match status" value="1"/>
</dbReference>